<dbReference type="EMBL" id="BLXT01002217">
    <property type="protein sequence ID" value="GFN92047.1"/>
    <property type="molecule type" value="Genomic_DNA"/>
</dbReference>
<organism evidence="2 3">
    <name type="scientific">Plakobranchus ocellatus</name>
    <dbReference type="NCBI Taxonomy" id="259542"/>
    <lineage>
        <taxon>Eukaryota</taxon>
        <taxon>Metazoa</taxon>
        <taxon>Spiralia</taxon>
        <taxon>Lophotrochozoa</taxon>
        <taxon>Mollusca</taxon>
        <taxon>Gastropoda</taxon>
        <taxon>Heterobranchia</taxon>
        <taxon>Euthyneura</taxon>
        <taxon>Panpulmonata</taxon>
        <taxon>Sacoglossa</taxon>
        <taxon>Placobranchoidea</taxon>
        <taxon>Plakobranchidae</taxon>
        <taxon>Plakobranchus</taxon>
    </lineage>
</organism>
<keyword evidence="3" id="KW-1185">Reference proteome</keyword>
<gene>
    <name evidence="2" type="ORF">PoB_001855300</name>
</gene>
<reference evidence="2 3" key="1">
    <citation type="journal article" date="2021" name="Elife">
        <title>Chloroplast acquisition without the gene transfer in kleptoplastic sea slugs, Plakobranchus ocellatus.</title>
        <authorList>
            <person name="Maeda T."/>
            <person name="Takahashi S."/>
            <person name="Yoshida T."/>
            <person name="Shimamura S."/>
            <person name="Takaki Y."/>
            <person name="Nagai Y."/>
            <person name="Toyoda A."/>
            <person name="Suzuki Y."/>
            <person name="Arimoto A."/>
            <person name="Ishii H."/>
            <person name="Satoh N."/>
            <person name="Nishiyama T."/>
            <person name="Hasebe M."/>
            <person name="Maruyama T."/>
            <person name="Minagawa J."/>
            <person name="Obokata J."/>
            <person name="Shigenobu S."/>
        </authorList>
    </citation>
    <scope>NUCLEOTIDE SEQUENCE [LARGE SCALE GENOMIC DNA]</scope>
</reference>
<dbReference type="AlphaFoldDB" id="A0AAV3ZCA5"/>
<evidence type="ECO:0000256" key="1">
    <source>
        <dbReference type="SAM" id="Phobius"/>
    </source>
</evidence>
<keyword evidence="1" id="KW-0812">Transmembrane</keyword>
<name>A0AAV3ZCA5_9GAST</name>
<feature type="transmembrane region" description="Helical" evidence="1">
    <location>
        <begin position="15"/>
        <end position="36"/>
    </location>
</feature>
<proteinExistence type="predicted"/>
<dbReference type="Proteomes" id="UP000735302">
    <property type="component" value="Unassembled WGS sequence"/>
</dbReference>
<keyword evidence="1" id="KW-0472">Membrane</keyword>
<keyword evidence="1" id="KW-1133">Transmembrane helix</keyword>
<protein>
    <submittedName>
        <fullName evidence="2">Uncharacterized protein</fullName>
    </submittedName>
</protein>
<comment type="caution">
    <text evidence="2">The sequence shown here is derived from an EMBL/GenBank/DDBJ whole genome shotgun (WGS) entry which is preliminary data.</text>
</comment>
<sequence length="85" mass="9267">MIQTIISSLQVARAMWAPGLTIGVCSGIMCVLTHFLPDTAGRELPQTISQLQAWFTTKDVLLTDVDEKNPAELNKKDCKVPPNGV</sequence>
<evidence type="ECO:0000313" key="3">
    <source>
        <dbReference type="Proteomes" id="UP000735302"/>
    </source>
</evidence>
<accession>A0AAV3ZCA5</accession>
<evidence type="ECO:0000313" key="2">
    <source>
        <dbReference type="EMBL" id="GFN92047.1"/>
    </source>
</evidence>